<dbReference type="EMBL" id="JBHUMY010000004">
    <property type="protein sequence ID" value="MFD2659453.1"/>
    <property type="molecule type" value="Genomic_DNA"/>
</dbReference>
<feature type="region of interest" description="Disordered" evidence="1">
    <location>
        <begin position="171"/>
        <end position="207"/>
    </location>
</feature>
<protein>
    <submittedName>
        <fullName evidence="2">DUF4355 domain-containing protein</fullName>
    </submittedName>
</protein>
<feature type="region of interest" description="Disordered" evidence="1">
    <location>
        <begin position="19"/>
        <end position="58"/>
    </location>
</feature>
<reference evidence="3" key="1">
    <citation type="journal article" date="2019" name="Int. J. Syst. Evol. Microbiol.">
        <title>The Global Catalogue of Microorganisms (GCM) 10K type strain sequencing project: providing services to taxonomists for standard genome sequencing and annotation.</title>
        <authorList>
            <consortium name="The Broad Institute Genomics Platform"/>
            <consortium name="The Broad Institute Genome Sequencing Center for Infectious Disease"/>
            <person name="Wu L."/>
            <person name="Ma J."/>
        </authorList>
    </citation>
    <scope>NUCLEOTIDE SEQUENCE [LARGE SCALE GENOMIC DNA]</scope>
    <source>
        <strain evidence="3">TISTR 1827</strain>
    </source>
</reference>
<proteinExistence type="predicted"/>
<keyword evidence="3" id="KW-1185">Reference proteome</keyword>
<dbReference type="InterPro" id="IPR025580">
    <property type="entry name" value="Gp46"/>
</dbReference>
<feature type="region of interest" description="Disordered" evidence="1">
    <location>
        <begin position="90"/>
        <end position="117"/>
    </location>
</feature>
<dbReference type="Pfam" id="PF14265">
    <property type="entry name" value="DUF4355"/>
    <property type="match status" value="1"/>
</dbReference>
<evidence type="ECO:0000313" key="2">
    <source>
        <dbReference type="EMBL" id="MFD2659453.1"/>
    </source>
</evidence>
<dbReference type="Proteomes" id="UP001597493">
    <property type="component" value="Unassembled WGS sequence"/>
</dbReference>
<sequence>MQKRKYKYMLDLQTFAEGGAGADGAGGAGPTGPTGDGAGAGDGAAAGGAGEKTFTQADVDRILGERLGKEKAKWEKDFTTKLEEAKTEAQKLAKMNAEQKAEYERQQREDALAKRESEITRRELRATALETLAEKGLPKDLAEILVYTDADSTNQSIEAVEKAFRAAVEAGVNERLKGTPPKGGGAAGGSNSAVPDAEAIKQQFSGR</sequence>
<feature type="compositionally biased region" description="Gly residues" evidence="1">
    <location>
        <begin position="19"/>
        <end position="50"/>
    </location>
</feature>
<accession>A0ABW5QUP0</accession>
<evidence type="ECO:0000313" key="3">
    <source>
        <dbReference type="Proteomes" id="UP001597493"/>
    </source>
</evidence>
<evidence type="ECO:0000256" key="1">
    <source>
        <dbReference type="SAM" id="MobiDB-lite"/>
    </source>
</evidence>
<gene>
    <name evidence="2" type="ORF">ACFSW5_04140</name>
</gene>
<organism evidence="2 3">
    <name type="scientific">Paenibacillus thailandensis</name>
    <dbReference type="NCBI Taxonomy" id="393250"/>
    <lineage>
        <taxon>Bacteria</taxon>
        <taxon>Bacillati</taxon>
        <taxon>Bacillota</taxon>
        <taxon>Bacilli</taxon>
        <taxon>Bacillales</taxon>
        <taxon>Paenibacillaceae</taxon>
        <taxon>Paenibacillus</taxon>
    </lineage>
</organism>
<name>A0ABW5QUP0_9BACL</name>
<dbReference type="RefSeq" id="WP_379270147.1">
    <property type="nucleotide sequence ID" value="NZ_JBHUGT010000020.1"/>
</dbReference>
<comment type="caution">
    <text evidence="2">The sequence shown here is derived from an EMBL/GenBank/DDBJ whole genome shotgun (WGS) entry which is preliminary data.</text>
</comment>